<comment type="similarity">
    <text evidence="3">Belongs to the very long-chain fatty acids dehydratase HACD family.</text>
</comment>
<evidence type="ECO:0000256" key="3">
    <source>
        <dbReference type="ARBA" id="ARBA00007811"/>
    </source>
</evidence>
<evidence type="ECO:0000256" key="1">
    <source>
        <dbReference type="ARBA" id="ARBA00004141"/>
    </source>
</evidence>
<protein>
    <recommendedName>
        <fullName evidence="4">very-long-chain (3R)-3-hydroxyacyl-CoA dehydratase</fullName>
        <ecNumber evidence="4">4.2.1.134</ecNumber>
    </recommendedName>
</protein>
<dbReference type="VEuPathDB" id="GiardiaDB:GMRT_14408"/>
<keyword evidence="15" id="KW-0732">Signal</keyword>
<evidence type="ECO:0000256" key="10">
    <source>
        <dbReference type="ARBA" id="ARBA00023136"/>
    </source>
</evidence>
<comment type="catalytic activity">
    <reaction evidence="13">
        <text>a very-long-chain (3R)-3-hydroxyacyl-CoA = a very-long-chain (2E)-enoyl-CoA + H2O</text>
        <dbReference type="Rhea" id="RHEA:45812"/>
        <dbReference type="ChEBI" id="CHEBI:15377"/>
        <dbReference type="ChEBI" id="CHEBI:83728"/>
        <dbReference type="ChEBI" id="CHEBI:85440"/>
        <dbReference type="EC" id="4.2.1.134"/>
    </reaction>
</comment>
<proteinExistence type="inferred from homology"/>
<feature type="chain" id="PRO_5021188690" description="very-long-chain (3R)-3-hydroxyacyl-CoA dehydratase" evidence="15">
    <location>
        <begin position="28"/>
        <end position="201"/>
    </location>
</feature>
<feature type="transmembrane region" description="Helical" evidence="14">
    <location>
        <begin position="123"/>
        <end position="143"/>
    </location>
</feature>
<dbReference type="InterPro" id="IPR007482">
    <property type="entry name" value="Tyr_Pase-like_PTPLA"/>
</dbReference>
<comment type="caution">
    <text evidence="16">The sequence shown here is derived from an EMBL/GenBank/DDBJ whole genome shotgun (WGS) entry which is preliminary data.</text>
</comment>
<evidence type="ECO:0000256" key="12">
    <source>
        <dbReference type="ARBA" id="ARBA00023239"/>
    </source>
</evidence>
<dbReference type="GO" id="GO:0102158">
    <property type="term" value="F:very-long-chain (3R)-3-hydroxyacyl-CoA dehydratase activity"/>
    <property type="evidence" value="ECO:0007669"/>
    <property type="project" value="UniProtKB-EC"/>
</dbReference>
<evidence type="ECO:0000313" key="17">
    <source>
        <dbReference type="Proteomes" id="UP000315496"/>
    </source>
</evidence>
<keyword evidence="11" id="KW-0275">Fatty acid biosynthesis</keyword>
<dbReference type="GO" id="GO:0030148">
    <property type="term" value="P:sphingolipid biosynthetic process"/>
    <property type="evidence" value="ECO:0007669"/>
    <property type="project" value="TreeGrafter"/>
</dbReference>
<evidence type="ECO:0000256" key="5">
    <source>
        <dbReference type="ARBA" id="ARBA00022516"/>
    </source>
</evidence>
<keyword evidence="6 14" id="KW-0812">Transmembrane</keyword>
<comment type="subcellular location">
    <subcellularLocation>
        <location evidence="1">Membrane</location>
        <topology evidence="1">Multi-pass membrane protein</topology>
    </subcellularLocation>
</comment>
<name>A0A4Z1SPJ7_GIAMU</name>
<evidence type="ECO:0000256" key="8">
    <source>
        <dbReference type="ARBA" id="ARBA00022989"/>
    </source>
</evidence>
<evidence type="ECO:0000313" key="16">
    <source>
        <dbReference type="EMBL" id="TNJ27570.1"/>
    </source>
</evidence>
<keyword evidence="17" id="KW-1185">Reference proteome</keyword>
<comment type="pathway">
    <text evidence="2">Lipid metabolism; fatty acid biosynthesis.</text>
</comment>
<evidence type="ECO:0000256" key="15">
    <source>
        <dbReference type="SAM" id="SignalP"/>
    </source>
</evidence>
<dbReference type="GO" id="GO:0030497">
    <property type="term" value="P:fatty acid elongation"/>
    <property type="evidence" value="ECO:0007669"/>
    <property type="project" value="TreeGrafter"/>
</dbReference>
<dbReference type="EC" id="4.2.1.134" evidence="4"/>
<keyword evidence="8 14" id="KW-1133">Transmembrane helix</keyword>
<feature type="transmembrane region" description="Helical" evidence="14">
    <location>
        <begin position="155"/>
        <end position="179"/>
    </location>
</feature>
<keyword evidence="7" id="KW-0276">Fatty acid metabolism</keyword>
<dbReference type="UniPathway" id="UPA00094"/>
<dbReference type="GO" id="GO:0042761">
    <property type="term" value="P:very long-chain fatty acid biosynthetic process"/>
    <property type="evidence" value="ECO:0007669"/>
    <property type="project" value="TreeGrafter"/>
</dbReference>
<reference evidence="16 17" key="1">
    <citation type="submission" date="2019-05" db="EMBL/GenBank/DDBJ databases">
        <title>The compact genome of Giardia muris reveals important steps in the evolution of intestinal protozoan parasites.</title>
        <authorList>
            <person name="Xu F."/>
            <person name="Jimenez-Gonzalez A."/>
            <person name="Einarsson E."/>
            <person name="Astvaldsson A."/>
            <person name="Peirasmaki D."/>
            <person name="Eckmann L."/>
            <person name="Andersson J.O."/>
            <person name="Svard S.G."/>
            <person name="Jerlstrom-Hultqvist J."/>
        </authorList>
    </citation>
    <scope>NUCLEOTIDE SEQUENCE [LARGE SCALE GENOMIC DNA]</scope>
    <source>
        <strain evidence="16 17">Roberts-Thomson</strain>
    </source>
</reference>
<evidence type="ECO:0000256" key="2">
    <source>
        <dbReference type="ARBA" id="ARBA00005194"/>
    </source>
</evidence>
<dbReference type="PANTHER" id="PTHR11035:SF3">
    <property type="entry name" value="VERY-LONG-CHAIN (3R)-3-HYDROXYACYL-COA DEHYDRATASE"/>
    <property type="match status" value="1"/>
</dbReference>
<evidence type="ECO:0000256" key="13">
    <source>
        <dbReference type="ARBA" id="ARBA00036671"/>
    </source>
</evidence>
<feature type="signal peptide" evidence="15">
    <location>
        <begin position="1"/>
        <end position="27"/>
    </location>
</feature>
<accession>A0A4Z1SPJ7</accession>
<dbReference type="PANTHER" id="PTHR11035">
    <property type="entry name" value="VERY-LONG-CHAIN (3R)-3-HYDROXYACYL-COA DEHYDRATASE"/>
    <property type="match status" value="1"/>
</dbReference>
<evidence type="ECO:0000256" key="4">
    <source>
        <dbReference type="ARBA" id="ARBA00013122"/>
    </source>
</evidence>
<dbReference type="OrthoDB" id="46988at2759"/>
<evidence type="ECO:0000256" key="7">
    <source>
        <dbReference type="ARBA" id="ARBA00022832"/>
    </source>
</evidence>
<gene>
    <name evidence="16" type="ORF">GMRT_14408</name>
</gene>
<evidence type="ECO:0000256" key="6">
    <source>
        <dbReference type="ARBA" id="ARBA00022692"/>
    </source>
</evidence>
<keyword evidence="5" id="KW-0444">Lipid biosynthesis</keyword>
<evidence type="ECO:0000256" key="11">
    <source>
        <dbReference type="ARBA" id="ARBA00023160"/>
    </source>
</evidence>
<dbReference type="AlphaFoldDB" id="A0A4Z1SPJ7"/>
<dbReference type="EMBL" id="VDLU01000003">
    <property type="protein sequence ID" value="TNJ27570.1"/>
    <property type="molecule type" value="Genomic_DNA"/>
</dbReference>
<evidence type="ECO:0000256" key="14">
    <source>
        <dbReference type="SAM" id="Phobius"/>
    </source>
</evidence>
<organism evidence="16 17">
    <name type="scientific">Giardia muris</name>
    <dbReference type="NCBI Taxonomy" id="5742"/>
    <lineage>
        <taxon>Eukaryota</taxon>
        <taxon>Metamonada</taxon>
        <taxon>Diplomonadida</taxon>
        <taxon>Hexamitidae</taxon>
        <taxon>Giardiinae</taxon>
        <taxon>Giardia</taxon>
    </lineage>
</organism>
<sequence length="201" mass="22938">MYLAGYNALQILLWLICGVSMLAAVMAERPTEAFARVNRLYRYVQSLMVLDVVHNLVGLTRGKPVMTALQISSRVFIVWTVTPLFDFTPMHAVMYMAWTLTELIRYSYYLLKDKDIHWLVWSRYSSFLILYPLGVFVGEVPLIVKAGLAAPTGSIRRILCSFALCTYLPGFPALFRYMLRQRRTALTRLRATSDTLASTGH</sequence>
<keyword evidence="12" id="KW-0456">Lyase</keyword>
<keyword evidence="9" id="KW-0443">Lipid metabolism</keyword>
<evidence type="ECO:0000256" key="9">
    <source>
        <dbReference type="ARBA" id="ARBA00023098"/>
    </source>
</evidence>
<keyword evidence="10 14" id="KW-0472">Membrane</keyword>
<dbReference type="GO" id="GO:0005789">
    <property type="term" value="C:endoplasmic reticulum membrane"/>
    <property type="evidence" value="ECO:0007669"/>
    <property type="project" value="TreeGrafter"/>
</dbReference>
<dbReference type="Proteomes" id="UP000315496">
    <property type="component" value="Chromosome 3"/>
</dbReference>
<dbReference type="Pfam" id="PF04387">
    <property type="entry name" value="PTPLA"/>
    <property type="match status" value="1"/>
</dbReference>